<dbReference type="PATRIC" id="fig|1813736.3.peg.5491"/>
<dbReference type="EMBL" id="CP015136">
    <property type="protein sequence ID" value="AMY11947.1"/>
    <property type="molecule type" value="Genomic_DNA"/>
</dbReference>
<dbReference type="EC" id="3.6.3.-" evidence="10"/>
<dbReference type="GO" id="GO:0016887">
    <property type="term" value="F:ATP hydrolysis activity"/>
    <property type="evidence" value="ECO:0007669"/>
    <property type="project" value="InterPro"/>
</dbReference>
<gene>
    <name evidence="10" type="primary">yheI_2</name>
    <name evidence="10" type="ORF">LuPra_05217</name>
</gene>
<dbReference type="CDD" id="cd18548">
    <property type="entry name" value="ABC_6TM_Tm287_like"/>
    <property type="match status" value="1"/>
</dbReference>
<dbReference type="AlphaFoldDB" id="A0A143PT92"/>
<dbReference type="GO" id="GO:0015421">
    <property type="term" value="F:ABC-type oligopeptide transporter activity"/>
    <property type="evidence" value="ECO:0007669"/>
    <property type="project" value="TreeGrafter"/>
</dbReference>
<keyword evidence="10" id="KW-0378">Hydrolase</keyword>
<sequence length="590" mass="63300">MADPTRAAAEAGKKPARPAGSTLTALLTPYRPLVAGIVCLTIGGNALSLVVPKLLARGIDTFAASRVVPDALILEFAAVAIGVFVFSYLQNIAQTVAAERVARDLRTRIAAKLATQSLAYIQQVTTARLLTNLTSDVDAVKLFVAQAVGSIVASVFLIAGASALLLSINWKLGLAVIAVLPVIGFTFQAVLRRVRALFATAQGAVDALNKVISESILGAALVRLLNSQAYEYDRFMVANTHARDISLRILRLFAWLIPIVIFCTNVATLTILIFGGRFVIVGSMTLGEFTAFNSYLAILIFPVIMIGFMSNVIAQSSASYMRIGMVLAASSAKARGTLVADLRGEIALARVTLTFGETDSLKDVSLRIKAGTRTAIIGPTAAGKTQLLYLLTGLVAPTSGTVEYDGRNIEDYDKTTLHQQVALVFQDATMFNLTLRENIGFSKTVSDADLDKAIAAAELAEFVRSLPAGLDTVVAERGTSLSGGQKQRIMLARALALNPRILLLDDFTARVDVTTERKILANVRQQYPGLTLVSVTQKIAPIEDYEQIVLLMEGEVLAMGTHQDLLASCPEYVQIYESQRSTSHYESVQA</sequence>
<evidence type="ECO:0000256" key="3">
    <source>
        <dbReference type="ARBA" id="ARBA00022741"/>
    </source>
</evidence>
<dbReference type="Gene3D" id="3.40.50.300">
    <property type="entry name" value="P-loop containing nucleotide triphosphate hydrolases"/>
    <property type="match status" value="1"/>
</dbReference>
<comment type="subcellular location">
    <subcellularLocation>
        <location evidence="1">Cell membrane</location>
        <topology evidence="1">Multi-pass membrane protein</topology>
    </subcellularLocation>
</comment>
<dbReference type="PANTHER" id="PTHR43394">
    <property type="entry name" value="ATP-DEPENDENT PERMEASE MDL1, MITOCHONDRIAL"/>
    <property type="match status" value="1"/>
</dbReference>
<feature type="transmembrane region" description="Helical" evidence="7">
    <location>
        <begin position="172"/>
        <end position="191"/>
    </location>
</feature>
<keyword evidence="2 7" id="KW-0812">Transmembrane</keyword>
<dbReference type="Pfam" id="PF00005">
    <property type="entry name" value="ABC_tran"/>
    <property type="match status" value="1"/>
</dbReference>
<feature type="domain" description="ABC transporter" evidence="8">
    <location>
        <begin position="346"/>
        <end position="578"/>
    </location>
</feature>
<dbReference type="GO" id="GO:0005886">
    <property type="term" value="C:plasma membrane"/>
    <property type="evidence" value="ECO:0007669"/>
    <property type="project" value="UniProtKB-SubCell"/>
</dbReference>
<dbReference type="PANTHER" id="PTHR43394:SF1">
    <property type="entry name" value="ATP-BINDING CASSETTE SUB-FAMILY B MEMBER 10, MITOCHONDRIAL"/>
    <property type="match status" value="1"/>
</dbReference>
<protein>
    <submittedName>
        <fullName evidence="10">Putative multidrug resistance ABC transporter ATP-binding/permease protein YheI</fullName>
        <ecNumber evidence="10">3.6.3.-</ecNumber>
    </submittedName>
</protein>
<evidence type="ECO:0000256" key="5">
    <source>
        <dbReference type="ARBA" id="ARBA00022989"/>
    </source>
</evidence>
<dbReference type="InterPro" id="IPR011527">
    <property type="entry name" value="ABC1_TM_dom"/>
</dbReference>
<dbReference type="InterPro" id="IPR017871">
    <property type="entry name" value="ABC_transporter-like_CS"/>
</dbReference>
<dbReference type="InterPro" id="IPR036640">
    <property type="entry name" value="ABC1_TM_sf"/>
</dbReference>
<evidence type="ECO:0000256" key="7">
    <source>
        <dbReference type="SAM" id="Phobius"/>
    </source>
</evidence>
<evidence type="ECO:0000256" key="2">
    <source>
        <dbReference type="ARBA" id="ARBA00022692"/>
    </source>
</evidence>
<feature type="domain" description="ABC transmembrane type-1" evidence="9">
    <location>
        <begin position="35"/>
        <end position="315"/>
    </location>
</feature>
<evidence type="ECO:0000259" key="9">
    <source>
        <dbReference type="PROSITE" id="PS50929"/>
    </source>
</evidence>
<evidence type="ECO:0000313" key="11">
    <source>
        <dbReference type="Proteomes" id="UP000076079"/>
    </source>
</evidence>
<feature type="transmembrane region" description="Helical" evidence="7">
    <location>
        <begin position="67"/>
        <end position="89"/>
    </location>
</feature>
<feature type="transmembrane region" description="Helical" evidence="7">
    <location>
        <begin position="294"/>
        <end position="314"/>
    </location>
</feature>
<feature type="transmembrane region" description="Helical" evidence="7">
    <location>
        <begin position="252"/>
        <end position="274"/>
    </location>
</feature>
<proteinExistence type="predicted"/>
<keyword evidence="11" id="KW-1185">Reference proteome</keyword>
<dbReference type="PROSITE" id="PS50929">
    <property type="entry name" value="ABC_TM1F"/>
    <property type="match status" value="1"/>
</dbReference>
<reference evidence="11" key="2">
    <citation type="submission" date="2016-04" db="EMBL/GenBank/DDBJ databases">
        <title>First Complete Genome Sequence of a Subdivision 6 Acidobacterium.</title>
        <authorList>
            <person name="Huang S."/>
            <person name="Vieira S."/>
            <person name="Bunk B."/>
            <person name="Riedel T."/>
            <person name="Sproeer C."/>
            <person name="Overmann J."/>
        </authorList>
    </citation>
    <scope>NUCLEOTIDE SEQUENCE [LARGE SCALE GENOMIC DNA]</scope>
    <source>
        <strain evidence="11">DSM 100886 HEG_-6_39</strain>
    </source>
</reference>
<feature type="transmembrane region" description="Helical" evidence="7">
    <location>
        <begin position="33"/>
        <end position="55"/>
    </location>
</feature>
<dbReference type="Proteomes" id="UP000076079">
    <property type="component" value="Chromosome"/>
</dbReference>
<organism evidence="10 11">
    <name type="scientific">Luteitalea pratensis</name>
    <dbReference type="NCBI Taxonomy" id="1855912"/>
    <lineage>
        <taxon>Bacteria</taxon>
        <taxon>Pseudomonadati</taxon>
        <taxon>Acidobacteriota</taxon>
        <taxon>Vicinamibacteria</taxon>
        <taxon>Vicinamibacterales</taxon>
        <taxon>Vicinamibacteraceae</taxon>
        <taxon>Luteitalea</taxon>
    </lineage>
</organism>
<accession>A0A143PT92</accession>
<name>A0A143PT92_LUTPR</name>
<dbReference type="SUPFAM" id="SSF52540">
    <property type="entry name" value="P-loop containing nucleoside triphosphate hydrolases"/>
    <property type="match status" value="1"/>
</dbReference>
<keyword evidence="5 7" id="KW-1133">Transmembrane helix</keyword>
<dbReference type="InterPro" id="IPR027417">
    <property type="entry name" value="P-loop_NTPase"/>
</dbReference>
<dbReference type="InterPro" id="IPR039421">
    <property type="entry name" value="Type_1_exporter"/>
</dbReference>
<feature type="transmembrane region" description="Helical" evidence="7">
    <location>
        <begin position="142"/>
        <end position="166"/>
    </location>
</feature>
<dbReference type="InterPro" id="IPR003593">
    <property type="entry name" value="AAA+_ATPase"/>
</dbReference>
<dbReference type="PROSITE" id="PS50893">
    <property type="entry name" value="ABC_TRANSPORTER_2"/>
    <property type="match status" value="1"/>
</dbReference>
<evidence type="ECO:0000256" key="4">
    <source>
        <dbReference type="ARBA" id="ARBA00022840"/>
    </source>
</evidence>
<dbReference type="InterPro" id="IPR003439">
    <property type="entry name" value="ABC_transporter-like_ATP-bd"/>
</dbReference>
<dbReference type="GO" id="GO:0005524">
    <property type="term" value="F:ATP binding"/>
    <property type="evidence" value="ECO:0007669"/>
    <property type="project" value="UniProtKB-KW"/>
</dbReference>
<dbReference type="Gene3D" id="1.20.1560.10">
    <property type="entry name" value="ABC transporter type 1, transmembrane domain"/>
    <property type="match status" value="1"/>
</dbReference>
<dbReference type="OrthoDB" id="9769115at2"/>
<reference evidence="10 11" key="1">
    <citation type="journal article" date="2016" name="Genome Announc.">
        <title>First Complete Genome Sequence of a Subdivision 6 Acidobacterium Strain.</title>
        <authorList>
            <person name="Huang S."/>
            <person name="Vieira S."/>
            <person name="Bunk B."/>
            <person name="Riedel T."/>
            <person name="Sproer C."/>
            <person name="Overmann J."/>
        </authorList>
    </citation>
    <scope>NUCLEOTIDE SEQUENCE [LARGE SCALE GENOMIC DNA]</scope>
    <source>
        <strain evidence="11">DSM 100886 HEG_-6_39</strain>
    </source>
</reference>
<dbReference type="SMART" id="SM00382">
    <property type="entry name" value="AAA"/>
    <property type="match status" value="1"/>
</dbReference>
<evidence type="ECO:0000256" key="6">
    <source>
        <dbReference type="ARBA" id="ARBA00023136"/>
    </source>
</evidence>
<evidence type="ECO:0000259" key="8">
    <source>
        <dbReference type="PROSITE" id="PS50893"/>
    </source>
</evidence>
<evidence type="ECO:0000256" key="1">
    <source>
        <dbReference type="ARBA" id="ARBA00004651"/>
    </source>
</evidence>
<dbReference type="PROSITE" id="PS00211">
    <property type="entry name" value="ABC_TRANSPORTER_1"/>
    <property type="match status" value="1"/>
</dbReference>
<dbReference type="STRING" id="1855912.LuPra_05217"/>
<keyword evidence="6 7" id="KW-0472">Membrane</keyword>
<keyword evidence="3" id="KW-0547">Nucleotide-binding</keyword>
<dbReference type="RefSeq" id="WP_110173451.1">
    <property type="nucleotide sequence ID" value="NZ_CP015136.1"/>
</dbReference>
<dbReference type="KEGG" id="abac:LuPra_05217"/>
<keyword evidence="4 10" id="KW-0067">ATP-binding</keyword>
<evidence type="ECO:0000313" key="10">
    <source>
        <dbReference type="EMBL" id="AMY11947.1"/>
    </source>
</evidence>
<dbReference type="SUPFAM" id="SSF90123">
    <property type="entry name" value="ABC transporter transmembrane region"/>
    <property type="match status" value="1"/>
</dbReference>
<dbReference type="Pfam" id="PF00664">
    <property type="entry name" value="ABC_membrane"/>
    <property type="match status" value="1"/>
</dbReference>